<proteinExistence type="predicted"/>
<dbReference type="EMBL" id="QPIJ01000001">
    <property type="protein sequence ID" value="RCV93796.1"/>
    <property type="molecule type" value="Genomic_DNA"/>
</dbReference>
<sequence length="200" mass="22041">MDDILAAFNVEIREIHQTLMQEALALYAERNKQPDTTTRLSRTAMVRLAAPDTDPAMIQIGKSLIGRAGGASGGAARRARMAITLRHIEGLHARRSGMTIEVANYIARSAGEPGLGRPAKKRIETTQPAGPDARVLSSGDVVATIRALCTDLAWFRVYATEIRQASRSQWQRDWKYRSCQMLEALRGQGTKEQNRPEAVA</sequence>
<dbReference type="Proteomes" id="UP000253204">
    <property type="component" value="Unassembled WGS sequence"/>
</dbReference>
<dbReference type="RefSeq" id="WP_114485124.1">
    <property type="nucleotide sequence ID" value="NZ_CBCSHM010000052.1"/>
</dbReference>
<keyword evidence="2" id="KW-1185">Reference proteome</keyword>
<comment type="caution">
    <text evidence="1">The sequence shown here is derived from an EMBL/GenBank/DDBJ whole genome shotgun (WGS) entry which is preliminary data.</text>
</comment>
<accession>A0A368UAW4</accession>
<reference evidence="1 2" key="1">
    <citation type="submission" date="2018-07" db="EMBL/GenBank/DDBJ databases">
        <title>Halomonas rutogse sp. nov., isolated from Lake TangqianCo on Tibetan Plateau.</title>
        <authorList>
            <person name="Lu H."/>
            <person name="Xing P."/>
            <person name="Wu Q."/>
        </authorList>
    </citation>
    <scope>NUCLEOTIDE SEQUENCE [LARGE SCALE GENOMIC DNA]</scope>
    <source>
        <strain evidence="1 2">TQ8S</strain>
    </source>
</reference>
<evidence type="ECO:0000313" key="2">
    <source>
        <dbReference type="Proteomes" id="UP000253204"/>
    </source>
</evidence>
<gene>
    <name evidence="1" type="ORF">DU506_01165</name>
</gene>
<name>A0A368UAW4_9GAMM</name>
<protein>
    <submittedName>
        <fullName evidence="1">Uncharacterized protein</fullName>
    </submittedName>
</protein>
<dbReference type="AlphaFoldDB" id="A0A368UAW4"/>
<evidence type="ECO:0000313" key="1">
    <source>
        <dbReference type="EMBL" id="RCV93796.1"/>
    </source>
</evidence>
<organism evidence="1 2">
    <name type="scientific">Vreelandella rituensis</name>
    <dbReference type="NCBI Taxonomy" id="2282306"/>
    <lineage>
        <taxon>Bacteria</taxon>
        <taxon>Pseudomonadati</taxon>
        <taxon>Pseudomonadota</taxon>
        <taxon>Gammaproteobacteria</taxon>
        <taxon>Oceanospirillales</taxon>
        <taxon>Halomonadaceae</taxon>
        <taxon>Vreelandella</taxon>
    </lineage>
</organism>